<accession>A0A6G4ZI94</accession>
<keyword evidence="2" id="KW-0812">Transmembrane</keyword>
<gene>
    <name evidence="4" type="ORF">EHZ11_09275</name>
    <name evidence="3" type="ORF">G6Z02_14165</name>
</gene>
<reference evidence="4 5" key="1">
    <citation type="submission" date="2018-11" db="EMBL/GenBank/DDBJ databases">
        <title>Draft genome sequences of potential pathogenic Clostridium perfringens from environmental surface water in the North West Province, South Africa.</title>
        <authorList>
            <person name="Fourie J.C.J."/>
            <person name="Sanko T.J."/>
            <person name="Bezuidenhout C."/>
            <person name="Mienie C."/>
            <person name="Adeleke R."/>
        </authorList>
    </citation>
    <scope>NUCLEOTIDE SEQUENCE [LARGE SCALE GENOMIC DNA]</scope>
    <source>
        <strain evidence="4 5">SC4-C13</strain>
    </source>
</reference>
<evidence type="ECO:0000313" key="3">
    <source>
        <dbReference type="EMBL" id="NGT91322.1"/>
    </source>
</evidence>
<protein>
    <submittedName>
        <fullName evidence="3">Uncharacterized protein</fullName>
    </submittedName>
</protein>
<reference evidence="3" key="2">
    <citation type="submission" date="2020-02" db="EMBL/GenBank/DDBJ databases">
        <title>Genomic Insights into the Phylogeny and Genetic Plasticity of the Human and Animal Enteric Pathogen Clostridium perfringens.</title>
        <authorList>
            <person name="Feng Y."/>
            <person name="Hu Y."/>
        </authorList>
    </citation>
    <scope>NUCLEOTIDE SEQUENCE</scope>
    <source>
        <strain evidence="3">CP-08</strain>
    </source>
</reference>
<keyword evidence="2" id="KW-1133">Transmembrane helix</keyword>
<feature type="coiled-coil region" evidence="1">
    <location>
        <begin position="179"/>
        <end position="213"/>
    </location>
</feature>
<evidence type="ECO:0000256" key="1">
    <source>
        <dbReference type="SAM" id="Coils"/>
    </source>
</evidence>
<dbReference type="EMBL" id="JAALNF010000013">
    <property type="protein sequence ID" value="NGT91322.1"/>
    <property type="molecule type" value="Genomic_DNA"/>
</dbReference>
<keyword evidence="1" id="KW-0175">Coiled coil</keyword>
<sequence>MDIFVVILILLLVIICFIWIKYEERKELIKKIEEDNTKDYTSGIELEKIDINGIDYLFATYKIYEENKKKSIEELFRPGKIIIWQDVKWEVISTLESSVEENPNKSSIEKIINYYYVKVRYISKYESKEKCINNYGVITKINGSIINNSNISISNDLDNEILFELIDEFLRLQNNNGEILDLKKELKLLRYEIKNDELDKDNLSSTIDKLKNIASTAVPFATLANQIIGILEKLLM</sequence>
<dbReference type="Proteomes" id="UP000273641">
    <property type="component" value="Unassembled WGS sequence"/>
</dbReference>
<comment type="caution">
    <text evidence="3">The sequence shown here is derived from an EMBL/GenBank/DDBJ whole genome shotgun (WGS) entry which is preliminary data.</text>
</comment>
<dbReference type="RefSeq" id="WP_025648572.1">
    <property type="nucleotide sequence ID" value="NZ_CABHIS010000001.1"/>
</dbReference>
<keyword evidence="2" id="KW-0472">Membrane</keyword>
<feature type="transmembrane region" description="Helical" evidence="2">
    <location>
        <begin position="6"/>
        <end position="22"/>
    </location>
</feature>
<organism evidence="3">
    <name type="scientific">Clostridium perfringens</name>
    <dbReference type="NCBI Taxonomy" id="1502"/>
    <lineage>
        <taxon>Bacteria</taxon>
        <taxon>Bacillati</taxon>
        <taxon>Bacillota</taxon>
        <taxon>Clostridia</taxon>
        <taxon>Eubacteriales</taxon>
        <taxon>Clostridiaceae</taxon>
        <taxon>Clostridium</taxon>
    </lineage>
</organism>
<dbReference type="AlphaFoldDB" id="A0A6G4ZI94"/>
<evidence type="ECO:0000313" key="4">
    <source>
        <dbReference type="EMBL" id="RQN24727.1"/>
    </source>
</evidence>
<evidence type="ECO:0000313" key="5">
    <source>
        <dbReference type="Proteomes" id="UP000273641"/>
    </source>
</evidence>
<name>A0A6G4ZI94_CLOPF</name>
<dbReference type="EMBL" id="RQNR01000003">
    <property type="protein sequence ID" value="RQN24727.1"/>
    <property type="molecule type" value="Genomic_DNA"/>
</dbReference>
<evidence type="ECO:0000256" key="2">
    <source>
        <dbReference type="SAM" id="Phobius"/>
    </source>
</evidence>
<proteinExistence type="predicted"/>